<reference evidence="8 9" key="1">
    <citation type="submission" date="2024-04" db="EMBL/GenBank/DDBJ databases">
        <title>Defined microbial consortia suppress multidrug-resistant proinflammatory Enterobacteriaceae via ecological control.</title>
        <authorList>
            <person name="Furuichi M."/>
            <person name="Kawaguchi T."/>
            <person name="Pust M."/>
            <person name="Yasuma K."/>
            <person name="Plichta D."/>
            <person name="Hasegawa N."/>
            <person name="Ohya T."/>
            <person name="Bhattarai S."/>
            <person name="Sasajima S."/>
            <person name="Aoto Y."/>
            <person name="Tuganbaev T."/>
            <person name="Yaginuma M."/>
            <person name="Ueda M."/>
            <person name="Okahashi N."/>
            <person name="Amafuji K."/>
            <person name="Kiridooshi Y."/>
            <person name="Sugita K."/>
            <person name="Strazar M."/>
            <person name="Skelly A."/>
            <person name="Suda W."/>
            <person name="Hattori M."/>
            <person name="Nakamoto N."/>
            <person name="Caballero S."/>
            <person name="Norman J."/>
            <person name="Olle B."/>
            <person name="Tanoue T."/>
            <person name="Arita M."/>
            <person name="Bucci V."/>
            <person name="Atarashi K."/>
            <person name="Xavier R."/>
            <person name="Honda K."/>
        </authorList>
    </citation>
    <scope>NUCLEOTIDE SEQUENCE [LARGE SCALE GENOMIC DNA]</scope>
    <source>
        <strain evidence="9">f13</strain>
    </source>
</reference>
<keyword evidence="5" id="KW-0408">Iron</keyword>
<evidence type="ECO:0000256" key="6">
    <source>
        <dbReference type="ARBA" id="ARBA00023014"/>
    </source>
</evidence>
<comment type="caution">
    <text evidence="8">The sequence shown here is derived from an EMBL/GenBank/DDBJ whole genome shotgun (WGS) entry which is preliminary data.</text>
</comment>
<comment type="cofactor">
    <cofactor evidence="1">
        <name>[4Fe-4S] cluster</name>
        <dbReference type="ChEBI" id="CHEBI:49883"/>
    </cofactor>
</comment>
<feature type="domain" description="Radical SAM core" evidence="7">
    <location>
        <begin position="13"/>
        <end position="228"/>
    </location>
</feature>
<name>A0ABQ0ASM5_9FIRM</name>
<dbReference type="SFLD" id="SFLDS00029">
    <property type="entry name" value="Radical_SAM"/>
    <property type="match status" value="1"/>
</dbReference>
<dbReference type="SUPFAM" id="SSF102114">
    <property type="entry name" value="Radical SAM enzymes"/>
    <property type="match status" value="1"/>
</dbReference>
<evidence type="ECO:0000256" key="5">
    <source>
        <dbReference type="ARBA" id="ARBA00023004"/>
    </source>
</evidence>
<evidence type="ECO:0000313" key="8">
    <source>
        <dbReference type="EMBL" id="GAA6267033.1"/>
    </source>
</evidence>
<evidence type="ECO:0000259" key="7">
    <source>
        <dbReference type="PROSITE" id="PS51918"/>
    </source>
</evidence>
<dbReference type="SFLD" id="SFLDG01094">
    <property type="entry name" value="Uncharacterised_Radical_SAM_Su"/>
    <property type="match status" value="1"/>
</dbReference>
<organism evidence="8 9">
    <name type="scientific">Enterocloster alcoholdehydrogenati</name>
    <dbReference type="NCBI Taxonomy" id="2547410"/>
    <lineage>
        <taxon>Bacteria</taxon>
        <taxon>Bacillati</taxon>
        <taxon>Bacillota</taxon>
        <taxon>Clostridia</taxon>
        <taxon>Lachnospirales</taxon>
        <taxon>Lachnospiraceae</taxon>
        <taxon>Enterocloster</taxon>
    </lineage>
</organism>
<gene>
    <name evidence="8" type="ORF">F130042H8_00930</name>
</gene>
<evidence type="ECO:0000256" key="4">
    <source>
        <dbReference type="ARBA" id="ARBA00022723"/>
    </source>
</evidence>
<keyword evidence="4" id="KW-0479">Metal-binding</keyword>
<protein>
    <submittedName>
        <fullName evidence="8">Anaerobic ribonucleoside-triphosphate reductase activating protein</fullName>
    </submittedName>
</protein>
<accession>A0ABQ0ASM5</accession>
<dbReference type="PANTHER" id="PTHR30352:SF13">
    <property type="entry name" value="GLYCYL-RADICAL ENZYME ACTIVATING ENZYME YJJW-RELATED"/>
    <property type="match status" value="1"/>
</dbReference>
<dbReference type="EMBL" id="BAABXL010000001">
    <property type="protein sequence ID" value="GAA6267033.1"/>
    <property type="molecule type" value="Genomic_DNA"/>
</dbReference>
<dbReference type="PANTHER" id="PTHR30352">
    <property type="entry name" value="PYRUVATE FORMATE-LYASE-ACTIVATING ENZYME"/>
    <property type="match status" value="1"/>
</dbReference>
<keyword evidence="3" id="KW-0949">S-adenosyl-L-methionine</keyword>
<keyword evidence="6" id="KW-0411">Iron-sulfur</keyword>
<dbReference type="InterPro" id="IPR034457">
    <property type="entry name" value="Organic_radical-activating"/>
</dbReference>
<dbReference type="Pfam" id="PF04055">
    <property type="entry name" value="Radical_SAM"/>
    <property type="match status" value="1"/>
</dbReference>
<sequence>MKICGLQKTTLLDFPGKVAATIFTGGCNFRCPFCHNSQLLEHKADIALPEDKVLAFLKKRRNILEGVCITGGEPTLQPDLEEFICKVRSLGLAVKLDTNGYRPEILKMLCQKGRIDAVALDIKAGPSHYERAAGCAGLNLEQIEQSIRFLLNGAIPYEFRTTVVAGLHDITDFQEIGPWIRGCKQYFLQCYKESGQVLDPDSCHSFTRKEMEWFAQIIAPFAEQVTVRGMD</sequence>
<keyword evidence="2" id="KW-0004">4Fe-4S</keyword>
<dbReference type="CDD" id="cd01335">
    <property type="entry name" value="Radical_SAM"/>
    <property type="match status" value="1"/>
</dbReference>
<evidence type="ECO:0000256" key="1">
    <source>
        <dbReference type="ARBA" id="ARBA00001966"/>
    </source>
</evidence>
<evidence type="ECO:0000256" key="2">
    <source>
        <dbReference type="ARBA" id="ARBA00022485"/>
    </source>
</evidence>
<dbReference type="InterPro" id="IPR012840">
    <property type="entry name" value="NrdG2"/>
</dbReference>
<dbReference type="InterPro" id="IPR013785">
    <property type="entry name" value="Aldolase_TIM"/>
</dbReference>
<dbReference type="PROSITE" id="PS51918">
    <property type="entry name" value="RADICAL_SAM"/>
    <property type="match status" value="1"/>
</dbReference>
<keyword evidence="9" id="KW-1185">Reference proteome</keyword>
<evidence type="ECO:0000313" key="9">
    <source>
        <dbReference type="Proteomes" id="UP001600894"/>
    </source>
</evidence>
<dbReference type="RefSeq" id="WP_176255865.1">
    <property type="nucleotide sequence ID" value="NZ_BAABXL010000001.1"/>
</dbReference>
<evidence type="ECO:0000256" key="3">
    <source>
        <dbReference type="ARBA" id="ARBA00022691"/>
    </source>
</evidence>
<dbReference type="NCBIfam" id="TIGR02495">
    <property type="entry name" value="NrdG2"/>
    <property type="match status" value="1"/>
</dbReference>
<dbReference type="Proteomes" id="UP001600894">
    <property type="component" value="Unassembled WGS sequence"/>
</dbReference>
<dbReference type="Gene3D" id="3.20.20.70">
    <property type="entry name" value="Aldolase class I"/>
    <property type="match status" value="1"/>
</dbReference>
<dbReference type="InterPro" id="IPR058240">
    <property type="entry name" value="rSAM_sf"/>
</dbReference>
<proteinExistence type="predicted"/>
<dbReference type="InterPro" id="IPR007197">
    <property type="entry name" value="rSAM"/>
</dbReference>